<evidence type="ECO:0000313" key="2">
    <source>
        <dbReference type="EMBL" id="MDQ0191085.1"/>
    </source>
</evidence>
<dbReference type="InterPro" id="IPR013096">
    <property type="entry name" value="Cupin_2"/>
</dbReference>
<evidence type="ECO:0000259" key="1">
    <source>
        <dbReference type="Pfam" id="PF07883"/>
    </source>
</evidence>
<dbReference type="InterPro" id="IPR052535">
    <property type="entry name" value="Bacilysin_H2HPP_isomerase"/>
</dbReference>
<dbReference type="Gene3D" id="2.60.120.10">
    <property type="entry name" value="Jelly Rolls"/>
    <property type="match status" value="1"/>
</dbReference>
<dbReference type="RefSeq" id="WP_274455568.1">
    <property type="nucleotide sequence ID" value="NZ_CP067097.1"/>
</dbReference>
<dbReference type="EMBL" id="JAUSTP010000030">
    <property type="protein sequence ID" value="MDQ0191085.1"/>
    <property type="molecule type" value="Genomic_DNA"/>
</dbReference>
<gene>
    <name evidence="2" type="ORF">J2S03_002953</name>
</gene>
<keyword evidence="3" id="KW-1185">Reference proteome</keyword>
<dbReference type="SUPFAM" id="SSF51182">
    <property type="entry name" value="RmlC-like cupins"/>
    <property type="match status" value="1"/>
</dbReference>
<organism evidence="2 3">
    <name type="scientific">Alicyclobacillus cycloheptanicus</name>
    <dbReference type="NCBI Taxonomy" id="1457"/>
    <lineage>
        <taxon>Bacteria</taxon>
        <taxon>Bacillati</taxon>
        <taxon>Bacillota</taxon>
        <taxon>Bacilli</taxon>
        <taxon>Bacillales</taxon>
        <taxon>Alicyclobacillaceae</taxon>
        <taxon>Alicyclobacillus</taxon>
    </lineage>
</organism>
<dbReference type="PANTHER" id="PTHR40112:SF1">
    <property type="entry name" value="H2HPP ISOMERASE"/>
    <property type="match status" value="1"/>
</dbReference>
<dbReference type="InterPro" id="IPR014710">
    <property type="entry name" value="RmlC-like_jellyroll"/>
</dbReference>
<evidence type="ECO:0000313" key="3">
    <source>
        <dbReference type="Proteomes" id="UP001232973"/>
    </source>
</evidence>
<comment type="caution">
    <text evidence="2">The sequence shown here is derived from an EMBL/GenBank/DDBJ whole genome shotgun (WGS) entry which is preliminary data.</text>
</comment>
<reference evidence="2 3" key="1">
    <citation type="submission" date="2023-07" db="EMBL/GenBank/DDBJ databases">
        <title>Genomic Encyclopedia of Type Strains, Phase IV (KMG-IV): sequencing the most valuable type-strain genomes for metagenomic binning, comparative biology and taxonomic classification.</title>
        <authorList>
            <person name="Goeker M."/>
        </authorList>
    </citation>
    <scope>NUCLEOTIDE SEQUENCE [LARGE SCALE GENOMIC DNA]</scope>
    <source>
        <strain evidence="2 3">DSM 4006</strain>
    </source>
</reference>
<proteinExistence type="predicted"/>
<accession>A0ABT9XLB7</accession>
<feature type="domain" description="Cupin type-2" evidence="1">
    <location>
        <begin position="35"/>
        <end position="101"/>
    </location>
</feature>
<dbReference type="PANTHER" id="PTHR40112">
    <property type="entry name" value="H2HPP ISOMERASE"/>
    <property type="match status" value="1"/>
</dbReference>
<sequence>MAKLVKTADLAWEPTNVEGIAGKSLIQFAEGTAKLIRLEPGARYPNHQHPKRTEYAYVLSGNAILTVGDEELEATVGDFLMFPTDTPHALANRSDGDAVLFVGAVYHSDTDH</sequence>
<dbReference type="Proteomes" id="UP001232973">
    <property type="component" value="Unassembled WGS sequence"/>
</dbReference>
<dbReference type="InterPro" id="IPR011051">
    <property type="entry name" value="RmlC_Cupin_sf"/>
</dbReference>
<protein>
    <submittedName>
        <fullName evidence="2">Quercetin dioxygenase-like cupin family protein</fullName>
    </submittedName>
</protein>
<name>A0ABT9XLB7_9BACL</name>
<dbReference type="Pfam" id="PF07883">
    <property type="entry name" value="Cupin_2"/>
    <property type="match status" value="1"/>
</dbReference>